<evidence type="ECO:0000313" key="10">
    <source>
        <dbReference type="Proteomes" id="UP000256304"/>
    </source>
</evidence>
<keyword evidence="3 9" id="KW-0032">Aminotransferase</keyword>
<sequence>MISLTPELAKESETPLYDQLYRYIRKQIEGGALPMDERLPSIRQLSAHLMVSKNTVEAAYQQLLSEGYIQSRPRSGIFVLPMEQLPEVEGESGSVKNRRFEKVKQAAGERGRADTIDFEYGDVELGLFPVKAWKKCLSDAIDERLPEVIGYGDRQGHLGLREEIVRYLYQSRGVACSADQIFLCAGTAQAISLLCQLLPLTERIAMEEPGYNGVRAVFTNHKKEVVPIPLEEDGVSLEALRQSGANVVYVTPSHQFPIGIVMPVQKRGKLLHWAYEQGGYILEDDYDSEFRYQGQPVPALKALDRSDRVIYLGTFSKSFLPGARLSYVVLPESLADTYREGLQNYSQSVSPLIQTAMYLFMRDGAFERHVRKMRKLYQTRHRVLLRAIYEQLGSRVGVIGQKSGMHLLLDVYGCDCAELIELAAERGVRVYSPMRHWMNPAECPRSYVMLGFAGLREEQIREGLERLRQAWFG</sequence>
<evidence type="ECO:0000256" key="2">
    <source>
        <dbReference type="ARBA" id="ARBA00005384"/>
    </source>
</evidence>
<dbReference type="Proteomes" id="UP000256304">
    <property type="component" value="Unassembled WGS sequence"/>
</dbReference>
<dbReference type="InterPro" id="IPR015424">
    <property type="entry name" value="PyrdxlP-dep_Trfase"/>
</dbReference>
<keyword evidence="7" id="KW-0804">Transcription</keyword>
<dbReference type="OrthoDB" id="9808770at2"/>
<name>A0A3D9RSP2_9BACL</name>
<keyword evidence="6" id="KW-0238">DNA-binding</keyword>
<dbReference type="PROSITE" id="PS50949">
    <property type="entry name" value="HTH_GNTR"/>
    <property type="match status" value="1"/>
</dbReference>
<evidence type="ECO:0000256" key="7">
    <source>
        <dbReference type="ARBA" id="ARBA00023163"/>
    </source>
</evidence>
<evidence type="ECO:0000313" key="9">
    <source>
        <dbReference type="EMBL" id="REE80156.1"/>
    </source>
</evidence>
<dbReference type="CDD" id="cd00609">
    <property type="entry name" value="AAT_like"/>
    <property type="match status" value="1"/>
</dbReference>
<evidence type="ECO:0000256" key="5">
    <source>
        <dbReference type="ARBA" id="ARBA00023015"/>
    </source>
</evidence>
<dbReference type="InterPro" id="IPR004839">
    <property type="entry name" value="Aminotransferase_I/II_large"/>
</dbReference>
<dbReference type="SUPFAM" id="SSF53383">
    <property type="entry name" value="PLP-dependent transferases"/>
    <property type="match status" value="1"/>
</dbReference>
<evidence type="ECO:0000256" key="6">
    <source>
        <dbReference type="ARBA" id="ARBA00023125"/>
    </source>
</evidence>
<accession>A0A3D9RSP2</accession>
<dbReference type="EMBL" id="QTTN01000021">
    <property type="protein sequence ID" value="REE80156.1"/>
    <property type="molecule type" value="Genomic_DNA"/>
</dbReference>
<protein>
    <submittedName>
        <fullName evidence="9">GntR family transcriptional regulator/MocR family aminotransferase</fullName>
    </submittedName>
</protein>
<dbReference type="InterPro" id="IPR015421">
    <property type="entry name" value="PyrdxlP-dep_Trfase_major"/>
</dbReference>
<proteinExistence type="inferred from homology"/>
<dbReference type="AlphaFoldDB" id="A0A3D9RSP2"/>
<gene>
    <name evidence="9" type="ORF">A8990_1214</name>
</gene>
<dbReference type="SMART" id="SM00345">
    <property type="entry name" value="HTH_GNTR"/>
    <property type="match status" value="1"/>
</dbReference>
<keyword evidence="10" id="KW-1185">Reference proteome</keyword>
<dbReference type="GO" id="GO:0030170">
    <property type="term" value="F:pyridoxal phosphate binding"/>
    <property type="evidence" value="ECO:0007669"/>
    <property type="project" value="InterPro"/>
</dbReference>
<dbReference type="InterPro" id="IPR000524">
    <property type="entry name" value="Tscrpt_reg_HTH_GntR"/>
</dbReference>
<dbReference type="Pfam" id="PF00392">
    <property type="entry name" value="GntR"/>
    <property type="match status" value="1"/>
</dbReference>
<keyword evidence="4" id="KW-0663">Pyridoxal phosphate</keyword>
<keyword evidence="5" id="KW-0805">Transcription regulation</keyword>
<dbReference type="RefSeq" id="WP_116190325.1">
    <property type="nucleotide sequence ID" value="NZ_QTTN01000021.1"/>
</dbReference>
<comment type="cofactor">
    <cofactor evidence="1">
        <name>pyridoxal 5'-phosphate</name>
        <dbReference type="ChEBI" id="CHEBI:597326"/>
    </cofactor>
</comment>
<evidence type="ECO:0000259" key="8">
    <source>
        <dbReference type="PROSITE" id="PS50949"/>
    </source>
</evidence>
<dbReference type="InterPro" id="IPR036390">
    <property type="entry name" value="WH_DNA-bd_sf"/>
</dbReference>
<dbReference type="Gene3D" id="3.40.640.10">
    <property type="entry name" value="Type I PLP-dependent aspartate aminotransferase-like (Major domain)"/>
    <property type="match status" value="1"/>
</dbReference>
<feature type="domain" description="HTH gntR-type" evidence="8">
    <location>
        <begin position="14"/>
        <end position="82"/>
    </location>
</feature>
<organism evidence="9 10">
    <name type="scientific">Paenibacillus taihuensis</name>
    <dbReference type="NCBI Taxonomy" id="1156355"/>
    <lineage>
        <taxon>Bacteria</taxon>
        <taxon>Bacillati</taxon>
        <taxon>Bacillota</taxon>
        <taxon>Bacilli</taxon>
        <taxon>Bacillales</taxon>
        <taxon>Paenibacillaceae</taxon>
        <taxon>Paenibacillus</taxon>
    </lineage>
</organism>
<dbReference type="GO" id="GO:0003700">
    <property type="term" value="F:DNA-binding transcription factor activity"/>
    <property type="evidence" value="ECO:0007669"/>
    <property type="project" value="InterPro"/>
</dbReference>
<reference evidence="9 10" key="1">
    <citation type="submission" date="2018-08" db="EMBL/GenBank/DDBJ databases">
        <title>Genomic Encyclopedia of Type Strains, Phase III (KMG-III): the genomes of soil and plant-associated and newly described type strains.</title>
        <authorList>
            <person name="Whitman W."/>
        </authorList>
    </citation>
    <scope>NUCLEOTIDE SEQUENCE [LARGE SCALE GENOMIC DNA]</scope>
    <source>
        <strain evidence="9 10">CGMCC 1.10966</strain>
    </source>
</reference>
<evidence type="ECO:0000256" key="4">
    <source>
        <dbReference type="ARBA" id="ARBA00022898"/>
    </source>
</evidence>
<evidence type="ECO:0000256" key="3">
    <source>
        <dbReference type="ARBA" id="ARBA00022576"/>
    </source>
</evidence>
<dbReference type="PANTHER" id="PTHR46577:SF1">
    <property type="entry name" value="HTH-TYPE TRANSCRIPTIONAL REGULATORY PROTEIN GABR"/>
    <property type="match status" value="1"/>
</dbReference>
<dbReference type="CDD" id="cd07377">
    <property type="entry name" value="WHTH_GntR"/>
    <property type="match status" value="1"/>
</dbReference>
<dbReference type="Gene3D" id="1.10.10.10">
    <property type="entry name" value="Winged helix-like DNA-binding domain superfamily/Winged helix DNA-binding domain"/>
    <property type="match status" value="1"/>
</dbReference>
<dbReference type="InterPro" id="IPR036388">
    <property type="entry name" value="WH-like_DNA-bd_sf"/>
</dbReference>
<evidence type="ECO:0000256" key="1">
    <source>
        <dbReference type="ARBA" id="ARBA00001933"/>
    </source>
</evidence>
<comment type="similarity">
    <text evidence="2">In the C-terminal section; belongs to the class-I pyridoxal-phosphate-dependent aminotransferase family.</text>
</comment>
<dbReference type="GO" id="GO:0008483">
    <property type="term" value="F:transaminase activity"/>
    <property type="evidence" value="ECO:0007669"/>
    <property type="project" value="UniProtKB-KW"/>
</dbReference>
<dbReference type="InterPro" id="IPR051446">
    <property type="entry name" value="HTH_trans_reg/aminotransferase"/>
</dbReference>
<dbReference type="SUPFAM" id="SSF46785">
    <property type="entry name" value="Winged helix' DNA-binding domain"/>
    <property type="match status" value="1"/>
</dbReference>
<dbReference type="GO" id="GO:0003677">
    <property type="term" value="F:DNA binding"/>
    <property type="evidence" value="ECO:0007669"/>
    <property type="project" value="UniProtKB-KW"/>
</dbReference>
<dbReference type="Pfam" id="PF00155">
    <property type="entry name" value="Aminotran_1_2"/>
    <property type="match status" value="1"/>
</dbReference>
<comment type="caution">
    <text evidence="9">The sequence shown here is derived from an EMBL/GenBank/DDBJ whole genome shotgun (WGS) entry which is preliminary data.</text>
</comment>
<keyword evidence="9" id="KW-0808">Transferase</keyword>
<dbReference type="PANTHER" id="PTHR46577">
    <property type="entry name" value="HTH-TYPE TRANSCRIPTIONAL REGULATORY PROTEIN GABR"/>
    <property type="match status" value="1"/>
</dbReference>